<dbReference type="InterPro" id="IPR036138">
    <property type="entry name" value="PBP_dimer_sf"/>
</dbReference>
<dbReference type="SUPFAM" id="SSF56601">
    <property type="entry name" value="beta-lactamase/transpeptidase-like"/>
    <property type="match status" value="1"/>
</dbReference>
<organism evidence="13 14">
    <name type="scientific">Pontiella desulfatans</name>
    <dbReference type="NCBI Taxonomy" id="2750659"/>
    <lineage>
        <taxon>Bacteria</taxon>
        <taxon>Pseudomonadati</taxon>
        <taxon>Kiritimatiellota</taxon>
        <taxon>Kiritimatiellia</taxon>
        <taxon>Kiritimatiellales</taxon>
        <taxon>Pontiellaceae</taxon>
        <taxon>Pontiella</taxon>
    </lineage>
</organism>
<evidence type="ECO:0000256" key="6">
    <source>
        <dbReference type="ARBA" id="ARBA00022729"/>
    </source>
</evidence>
<dbReference type="InterPro" id="IPR005311">
    <property type="entry name" value="PBP_dimer"/>
</dbReference>
<evidence type="ECO:0000256" key="2">
    <source>
        <dbReference type="ARBA" id="ARBA00004370"/>
    </source>
</evidence>
<feature type="domain" description="Penicillin-binding protein dimerisation" evidence="12">
    <location>
        <begin position="58"/>
        <end position="338"/>
    </location>
</feature>
<dbReference type="InterPro" id="IPR012338">
    <property type="entry name" value="Beta-lactam/transpept-like"/>
</dbReference>
<accession>A0A6C2UAB6</accession>
<feature type="transmembrane region" description="Helical" evidence="10">
    <location>
        <begin position="12"/>
        <end position="34"/>
    </location>
</feature>
<evidence type="ECO:0000259" key="12">
    <source>
        <dbReference type="Pfam" id="PF03717"/>
    </source>
</evidence>
<evidence type="ECO:0000256" key="8">
    <source>
        <dbReference type="ARBA" id="ARBA00023136"/>
    </source>
</evidence>
<protein>
    <recommendedName>
        <fullName evidence="4">beta-lactamase</fullName>
        <ecNumber evidence="4">3.5.2.6</ecNumber>
    </recommendedName>
</protein>
<dbReference type="Pfam" id="PF03717">
    <property type="entry name" value="PBP_dimer"/>
    <property type="match status" value="1"/>
</dbReference>
<name>A0A6C2UAB6_PONDE</name>
<keyword evidence="9" id="KW-0046">Antibiotic resistance</keyword>
<keyword evidence="5" id="KW-0645">Protease</keyword>
<evidence type="ECO:0000256" key="7">
    <source>
        <dbReference type="ARBA" id="ARBA00022801"/>
    </source>
</evidence>
<evidence type="ECO:0000256" key="3">
    <source>
        <dbReference type="ARBA" id="ARBA00007898"/>
    </source>
</evidence>
<dbReference type="Proteomes" id="UP000366872">
    <property type="component" value="Unassembled WGS sequence"/>
</dbReference>
<evidence type="ECO:0000256" key="1">
    <source>
        <dbReference type="ARBA" id="ARBA00001526"/>
    </source>
</evidence>
<keyword evidence="5" id="KW-0121">Carboxypeptidase</keyword>
<dbReference type="Gene3D" id="3.90.1310.10">
    <property type="entry name" value="Penicillin-binding protein 2a (Domain 2)"/>
    <property type="match status" value="2"/>
</dbReference>
<keyword evidence="6" id="KW-0732">Signal</keyword>
<dbReference type="GO" id="GO:0008800">
    <property type="term" value="F:beta-lactamase activity"/>
    <property type="evidence" value="ECO:0007669"/>
    <property type="project" value="UniProtKB-EC"/>
</dbReference>
<dbReference type="EC" id="3.5.2.6" evidence="4"/>
<reference evidence="13 14" key="1">
    <citation type="submission" date="2019-04" db="EMBL/GenBank/DDBJ databases">
        <authorList>
            <person name="Van Vliet M D."/>
        </authorList>
    </citation>
    <scope>NUCLEOTIDE SEQUENCE [LARGE SCALE GENOMIC DNA]</scope>
    <source>
        <strain evidence="13 14">F1</strain>
    </source>
</reference>
<feature type="domain" description="Penicillin-binding protein transpeptidase" evidence="11">
    <location>
        <begin position="385"/>
        <end position="709"/>
    </location>
</feature>
<dbReference type="GO" id="GO:0071555">
    <property type="term" value="P:cell wall organization"/>
    <property type="evidence" value="ECO:0007669"/>
    <property type="project" value="TreeGrafter"/>
</dbReference>
<dbReference type="GO" id="GO:0008658">
    <property type="term" value="F:penicillin binding"/>
    <property type="evidence" value="ECO:0007669"/>
    <property type="project" value="InterPro"/>
</dbReference>
<dbReference type="EMBL" id="CAAHFG010000004">
    <property type="protein sequence ID" value="VGO16935.1"/>
    <property type="molecule type" value="Genomic_DNA"/>
</dbReference>
<dbReference type="GO" id="GO:0046677">
    <property type="term" value="P:response to antibiotic"/>
    <property type="evidence" value="ECO:0007669"/>
    <property type="project" value="UniProtKB-KW"/>
</dbReference>
<keyword evidence="10" id="KW-0812">Transmembrane</keyword>
<dbReference type="GO" id="GO:0005886">
    <property type="term" value="C:plasma membrane"/>
    <property type="evidence" value="ECO:0007669"/>
    <property type="project" value="TreeGrafter"/>
</dbReference>
<keyword evidence="8 10" id="KW-0472">Membrane</keyword>
<sequence>MKVRQQKRASSNHVIWAVFGLMVFAMGVLATNLWKLQVRAKGSFDDQLFKQSVRRIRLPAVRGMIYDRNGAVLADSVPNYCIAIYTEELYAPKSMVAKTLELVHEIWLRVGRKPDVSYNDIKRHLHFAPDKPLAVYKNLTPDEIRKWRIGFEQWTAPPKGWNKRYEVPGLELKNPVVDGGIVIHTAELEERATSTAANTLELVYKIHERLHGRVDMEKLPIGLQAIKRHINSQRPVPLLAWKRLDQKTIAKWADTCSDLTATDIYCLPDRTYPEGENLAHLIGFTREADTGKPDEQPGEQFHFDVRGIKGKKGLEGLYNELLEGEPGYQLVQIDADGFRHRDLQTLPSRPGGDLQLTIDRSIQQFAKEALTMHLDTDPFEGPVKGAVVVLDPNNGDVLAMVSSPLFDPNEYMASSEYVQKLMTDTNAPTLNRAVYGQYAPGSTFKPIACLGVLREHPEYADVHHDCPGYHMIGKRKMRCHARYGHGDDLSIRQTLEKSCNVYMFKMAIEVGYEPIYRMAKDFGLGQPVGLFPDVEDLSGTFMTKGNKYGNLPEKAVGLAGACNLSIGQGELIVAPLQMAMVAATIANGGHLYRPRLIKKFRFDPERPYDPNPTSKIRYIPIPDEALAQVRGGMHDVVMGGEEAAKCVQVDDIIIAGKTGTAEYGPKELGKKNTWMISYAPFHFPRYAIAFIVQDGVYGGTTVAPRLHELYSKIFHYDGTLKEEVL</sequence>
<comment type="subcellular location">
    <subcellularLocation>
        <location evidence="2">Membrane</location>
    </subcellularLocation>
</comment>
<dbReference type="SUPFAM" id="SSF56519">
    <property type="entry name" value="Penicillin binding protein dimerisation domain"/>
    <property type="match status" value="2"/>
</dbReference>
<evidence type="ECO:0000256" key="10">
    <source>
        <dbReference type="SAM" id="Phobius"/>
    </source>
</evidence>
<evidence type="ECO:0000256" key="4">
    <source>
        <dbReference type="ARBA" id="ARBA00012865"/>
    </source>
</evidence>
<keyword evidence="14" id="KW-1185">Reference proteome</keyword>
<dbReference type="PANTHER" id="PTHR30627:SF6">
    <property type="entry name" value="BETA-LACTAMASE YBXI-RELATED"/>
    <property type="match status" value="1"/>
</dbReference>
<evidence type="ECO:0000313" key="14">
    <source>
        <dbReference type="Proteomes" id="UP000366872"/>
    </source>
</evidence>
<dbReference type="AlphaFoldDB" id="A0A6C2UAB6"/>
<dbReference type="Pfam" id="PF00905">
    <property type="entry name" value="Transpeptidase"/>
    <property type="match status" value="1"/>
</dbReference>
<evidence type="ECO:0000256" key="9">
    <source>
        <dbReference type="ARBA" id="ARBA00023251"/>
    </source>
</evidence>
<evidence type="ECO:0000313" key="13">
    <source>
        <dbReference type="EMBL" id="VGO16935.1"/>
    </source>
</evidence>
<comment type="catalytic activity">
    <reaction evidence="1">
        <text>a beta-lactam + H2O = a substituted beta-amino acid</text>
        <dbReference type="Rhea" id="RHEA:20401"/>
        <dbReference type="ChEBI" id="CHEBI:15377"/>
        <dbReference type="ChEBI" id="CHEBI:35627"/>
        <dbReference type="ChEBI" id="CHEBI:140347"/>
        <dbReference type="EC" id="3.5.2.6"/>
    </reaction>
</comment>
<keyword evidence="7" id="KW-0378">Hydrolase</keyword>
<keyword evidence="10" id="KW-1133">Transmembrane helix</keyword>
<gene>
    <name evidence="13" type="primary">mrdA</name>
    <name evidence="13" type="ORF">PDESU_05528</name>
</gene>
<dbReference type="PANTHER" id="PTHR30627">
    <property type="entry name" value="PEPTIDOGLYCAN D,D-TRANSPEPTIDASE"/>
    <property type="match status" value="1"/>
</dbReference>
<dbReference type="Gene3D" id="3.40.710.10">
    <property type="entry name" value="DD-peptidase/beta-lactamase superfamily"/>
    <property type="match status" value="1"/>
</dbReference>
<dbReference type="InterPro" id="IPR050515">
    <property type="entry name" value="Beta-lactam/transpept"/>
</dbReference>
<dbReference type="GO" id="GO:0004180">
    <property type="term" value="F:carboxypeptidase activity"/>
    <property type="evidence" value="ECO:0007669"/>
    <property type="project" value="UniProtKB-KW"/>
</dbReference>
<proteinExistence type="inferred from homology"/>
<evidence type="ECO:0000259" key="11">
    <source>
        <dbReference type="Pfam" id="PF00905"/>
    </source>
</evidence>
<comment type="similarity">
    <text evidence="3">Belongs to the class-D beta-lactamase family.</text>
</comment>
<dbReference type="InterPro" id="IPR001460">
    <property type="entry name" value="PCN-bd_Tpept"/>
</dbReference>
<dbReference type="RefSeq" id="WP_168442631.1">
    <property type="nucleotide sequence ID" value="NZ_CAAHFG010000004.1"/>
</dbReference>
<evidence type="ECO:0000256" key="5">
    <source>
        <dbReference type="ARBA" id="ARBA00022645"/>
    </source>
</evidence>